<keyword evidence="4" id="KW-1185">Reference proteome</keyword>
<feature type="compositionally biased region" description="Polar residues" evidence="2">
    <location>
        <begin position="234"/>
        <end position="251"/>
    </location>
</feature>
<dbReference type="RefSeq" id="XP_001833851.1">
    <property type="nucleotide sequence ID" value="XM_001833799.1"/>
</dbReference>
<feature type="compositionally biased region" description="Gly residues" evidence="2">
    <location>
        <begin position="1820"/>
        <end position="1835"/>
    </location>
</feature>
<gene>
    <name evidence="3" type="ORF">CC1G_01528</name>
</gene>
<dbReference type="STRING" id="240176.A8NHX5"/>
<feature type="compositionally biased region" description="Basic residues" evidence="2">
    <location>
        <begin position="181"/>
        <end position="195"/>
    </location>
</feature>
<feature type="region of interest" description="Disordered" evidence="2">
    <location>
        <begin position="1009"/>
        <end position="1177"/>
    </location>
</feature>
<feature type="coiled-coil region" evidence="1">
    <location>
        <begin position="765"/>
        <end position="827"/>
    </location>
</feature>
<dbReference type="OrthoDB" id="3057692at2759"/>
<accession>A8NHX5</accession>
<sequence length="1988" mass="212757">MEPGVLYEDFASNQSYRPPSPDSFYAQNVIQHYNRYGGAKATSASSTAHPPTQSAASQYQAQFRTRVISPTHRGPSIAQSLSQAQNGVGLGLGFPSKRPQDSSTPIDAVGSGAQRGDEVKERRERREKDREKRDREKDRDKKEKEKDRERRHRSKDRSSTRDKERDKDKKERRKDRERSTTRNRSKERKDRHRSKERKDRSDKKDRSKSDRKHESTKKPPAPPPPPPEAPDTPITDSTGSEESSYGQPLQRHQNHPYFHHGYSEQYDQSQSHDDVPPHARPDLGKLSLGSGPLHPGLNPNSPHNYPEVNGGALQTPDQLPPLPNGVDAAQDGEKTPTSALPPSAAVGMSQTQYEWEQQQEREGRHLREPAQMNPSFTASFVGSGVNSAAHPGDQTADSFGSLESLGIPLGGPVVVGGGGANRPHLTVDTSGATGGPRGSNVMPKNSMASFYVDSPADMTGGPADTTAQSHPHHPSHESSRTLASENQPSRLVNQSQEKNGRPEPRRHPTLPEYETLYPEAADYFGAAAIPSQGPSENGDGINGGQASNGAAGVGGFVTDMKAAIGEGEPSTATNGMAHEGTPRPVSTLDIPRSNLNVDVESMGRYNTPLDPPNAGQSPRPPGTPGWPSSRLSALLKVPSETLVQLLVRAEEEAEAYKRNYEVVVRNVQEGGTASAQSLAKAQEKIDSLKSRLKSKEREYEVRLKEAERRAEERYMQRLKDYERRISSLSAQHSASLSSLTSKYTSQIAALEKAKREQSLTLSSKILDLQSELSKLNSTLSSYNLKLEHKEREVERAREVVRKLEEEKDEMSREVVKAKGQVRRVREEAFVRVAMEEGRREGFEEGVRKGRVGMALARGTSLPTPAAPPAVEASGSKDGDKKKSGSASASGSKSSSKGKGKAKAADIDSETAIELLEIEKAEKDRLAARIKDLEELVKSSHSQLRQLESQNTSLIEAQRQTEYEERRRLEDMERRNQERLDDIQRRNEERLMQMQHMNELRLAELERGRASEVGSVVSRMRELEDEVERERGERERLRRQEEDRRRREEEEKRRRDEEEREKERKRAEEVERLKKEQKELEERLKKEKEEREREERERKEREKKEKKEREEKEKKEKEERERKKKEPTLPYLAMPPPPQPQPQPQPFQGVPRPPSTSASRRDHRRRDSGSDTSEIHGFDILTFPSVPDYVSGGYPSSSYTAATGAPVGAPVIPGFPTVSTGYTGYPGDDRRGLSTIHENRTPSPLNIRPFSGREAYMENGGRREWMGNAPPIQNGSGPYGNPTGSYTGGDGLLVPPPNGGNPQGRGLRHEHSSSTVNIDVVPPSRPPSSLQHHPYTPSHPQYLSPNAQPAPLPVPAPAPHDRRSPDPSTYVPVIPAGFRGAVPAPTGSPYGPYDNPTMPVVPPPQPRPPGWTDTRPNSPYDQSTGLPVGFHPQSVTPAPPNAMPEPSVDGLPVEIRKKKKKGRDAYGNPTADQVGTSKMGPAAMRMPEPASSIGPANMSMPAPSSALGPASMAMPEPGVPVVPPPRPPTSNSAAGGGTSSNAWTPASKALGSATPGGTMVSMPEPGVPNIVPSAGTRTPAVGAATPLGGSTMGPGSMAMPEPTVGGGAGAGAGGSSPYVGATAQMPEPTVPNIVTTKKGKKGRKASMGGAGGAGGSSMAPNAGSGMPDPVIPSFAPTPSAPSPNRLPSSMPEPSVTDYTGGTGITRTPNPGPSPALPAASAVTPHLATAAMPEPEVVDFTGGGRGGSGSGGGPSSMPEPTVVDYTGTGKKKGKKSKSMSGPVIPPVQPDEEEEEEEEGFIPPLSALSASNESQRGNENNGNGNGGGGGKGGWGWGSSWGIPSVFGGGNSSSSPQTGGGGGAGAGEGGIFGGASTSPHVGGGGMTMPSPHMGTGGGLGGPTFEWDTAGGQGPPMPGGVTASPHMGPYGNPTATAATAPVIPPPVDNGDDEDAIDPQTAMNTAMNSASEFLGVPGFVPDTGKKKKKKGKKG</sequence>
<feature type="compositionally biased region" description="Gly residues" evidence="2">
    <location>
        <begin position="1739"/>
        <end position="1752"/>
    </location>
</feature>
<evidence type="ECO:0000256" key="1">
    <source>
        <dbReference type="SAM" id="Coils"/>
    </source>
</evidence>
<feature type="compositionally biased region" description="Pro residues" evidence="2">
    <location>
        <begin position="1398"/>
        <end position="1408"/>
    </location>
</feature>
<evidence type="ECO:0000256" key="2">
    <source>
        <dbReference type="SAM" id="MobiDB-lite"/>
    </source>
</evidence>
<dbReference type="PANTHER" id="PTHR36812:SF9">
    <property type="entry name" value="MYB-LIKE PROTEIN X ISOFORM X1"/>
    <property type="match status" value="1"/>
</dbReference>
<dbReference type="InParanoid" id="A8NHX5"/>
<organism evidence="3 4">
    <name type="scientific">Coprinopsis cinerea (strain Okayama-7 / 130 / ATCC MYA-4618 / FGSC 9003)</name>
    <name type="common">Inky cap fungus</name>
    <name type="synonym">Hormographiella aspergillata</name>
    <dbReference type="NCBI Taxonomy" id="240176"/>
    <lineage>
        <taxon>Eukaryota</taxon>
        <taxon>Fungi</taxon>
        <taxon>Dikarya</taxon>
        <taxon>Basidiomycota</taxon>
        <taxon>Agaricomycotina</taxon>
        <taxon>Agaricomycetes</taxon>
        <taxon>Agaricomycetidae</taxon>
        <taxon>Agaricales</taxon>
        <taxon>Agaricineae</taxon>
        <taxon>Psathyrellaceae</taxon>
        <taxon>Coprinopsis</taxon>
    </lineage>
</organism>
<feature type="coiled-coil region" evidence="1">
    <location>
        <begin position="639"/>
        <end position="731"/>
    </location>
</feature>
<protein>
    <submittedName>
        <fullName evidence="3">Uncharacterized protein</fullName>
    </submittedName>
</protein>
<feature type="compositionally biased region" description="Low complexity" evidence="2">
    <location>
        <begin position="884"/>
        <end position="894"/>
    </location>
</feature>
<feature type="compositionally biased region" description="Basic and acidic residues" evidence="2">
    <location>
        <begin position="115"/>
        <end position="148"/>
    </location>
</feature>
<feature type="compositionally biased region" description="Basic and acidic residues" evidence="2">
    <location>
        <begin position="196"/>
        <end position="217"/>
    </location>
</feature>
<comment type="caution">
    <text evidence="3">The sequence shown here is derived from an EMBL/GenBank/DDBJ whole genome shotgun (WGS) entry which is preliminary data.</text>
</comment>
<proteinExistence type="predicted"/>
<feature type="region of interest" description="Disordered" evidence="2">
    <location>
        <begin position="566"/>
        <end position="630"/>
    </location>
</feature>
<feature type="compositionally biased region" description="Basic and acidic residues" evidence="2">
    <location>
        <begin position="1027"/>
        <end position="1126"/>
    </location>
</feature>
<feature type="compositionally biased region" description="Polar residues" evidence="2">
    <location>
        <begin position="372"/>
        <end position="386"/>
    </location>
</feature>
<dbReference type="PANTHER" id="PTHR36812">
    <property type="entry name" value="NEUROFILAMENT TRIPLET M PROTEIN-LIKE PROTEIN"/>
    <property type="match status" value="1"/>
</dbReference>
<feature type="compositionally biased region" description="Pro residues" evidence="2">
    <location>
        <begin position="219"/>
        <end position="230"/>
    </location>
</feature>
<feature type="region of interest" description="Disordered" evidence="2">
    <location>
        <begin position="1967"/>
        <end position="1988"/>
    </location>
</feature>
<feature type="compositionally biased region" description="Polar residues" evidence="2">
    <location>
        <begin position="480"/>
        <end position="497"/>
    </location>
</feature>
<dbReference type="VEuPathDB" id="FungiDB:CC1G_01528"/>
<feature type="region of interest" description="Disordered" evidence="2">
    <location>
        <begin position="1265"/>
        <end position="1481"/>
    </location>
</feature>
<feature type="region of interest" description="Disordered" evidence="2">
    <location>
        <begin position="857"/>
        <end position="906"/>
    </location>
</feature>
<name>A8NHX5_COPC7</name>
<feature type="compositionally biased region" description="Pro residues" evidence="2">
    <location>
        <begin position="1347"/>
        <end position="1357"/>
    </location>
</feature>
<feature type="compositionally biased region" description="Polar residues" evidence="2">
    <location>
        <begin position="1695"/>
        <end position="1706"/>
    </location>
</feature>
<feature type="compositionally biased region" description="Low complexity" evidence="2">
    <location>
        <begin position="1145"/>
        <end position="1157"/>
    </location>
</feature>
<feature type="compositionally biased region" description="Low complexity" evidence="2">
    <location>
        <begin position="284"/>
        <end position="299"/>
    </location>
</feature>
<dbReference type="OMA" id="RTAFHTI"/>
<feature type="compositionally biased region" description="Acidic residues" evidence="2">
    <location>
        <begin position="1787"/>
        <end position="1797"/>
    </location>
</feature>
<dbReference type="KEGG" id="cci:CC1G_01528"/>
<feature type="compositionally biased region" description="Gly residues" evidence="2">
    <location>
        <begin position="1854"/>
        <end position="1869"/>
    </location>
</feature>
<feature type="compositionally biased region" description="Pro residues" evidence="2">
    <location>
        <begin position="1516"/>
        <end position="1527"/>
    </location>
</feature>
<feature type="compositionally biased region" description="Low complexity" evidence="2">
    <location>
        <begin position="41"/>
        <end position="57"/>
    </location>
</feature>
<feature type="compositionally biased region" description="Polar residues" evidence="2">
    <location>
        <begin position="77"/>
        <end position="86"/>
    </location>
</feature>
<feature type="compositionally biased region" description="Basic and acidic residues" evidence="2">
    <location>
        <begin position="358"/>
        <end position="368"/>
    </location>
</feature>
<feature type="compositionally biased region" description="Basic and acidic residues" evidence="2">
    <location>
        <begin position="156"/>
        <end position="180"/>
    </location>
</feature>
<feature type="compositionally biased region" description="Basic and acidic residues" evidence="2">
    <location>
        <begin position="1164"/>
        <end position="1176"/>
    </location>
</feature>
<feature type="compositionally biased region" description="Basic residues" evidence="2">
    <location>
        <begin position="1979"/>
        <end position="1988"/>
    </location>
</feature>
<evidence type="ECO:0000313" key="4">
    <source>
        <dbReference type="Proteomes" id="UP000001861"/>
    </source>
</evidence>
<reference evidence="3 4" key="1">
    <citation type="journal article" date="2010" name="Proc. Natl. Acad. Sci. U.S.A.">
        <title>Insights into evolution of multicellular fungi from the assembled chromosomes of the mushroom Coprinopsis cinerea (Coprinus cinereus).</title>
        <authorList>
            <person name="Stajich J.E."/>
            <person name="Wilke S.K."/>
            <person name="Ahren D."/>
            <person name="Au C.H."/>
            <person name="Birren B.W."/>
            <person name="Borodovsky M."/>
            <person name="Burns C."/>
            <person name="Canback B."/>
            <person name="Casselton L.A."/>
            <person name="Cheng C.K."/>
            <person name="Deng J."/>
            <person name="Dietrich F.S."/>
            <person name="Fargo D.C."/>
            <person name="Farman M.L."/>
            <person name="Gathman A.C."/>
            <person name="Goldberg J."/>
            <person name="Guigo R."/>
            <person name="Hoegger P.J."/>
            <person name="Hooker J.B."/>
            <person name="Huggins A."/>
            <person name="James T.Y."/>
            <person name="Kamada T."/>
            <person name="Kilaru S."/>
            <person name="Kodira C."/>
            <person name="Kues U."/>
            <person name="Kupfer D."/>
            <person name="Kwan H.S."/>
            <person name="Lomsadze A."/>
            <person name="Li W."/>
            <person name="Lilly W.W."/>
            <person name="Ma L.J."/>
            <person name="Mackey A.J."/>
            <person name="Manning G."/>
            <person name="Martin F."/>
            <person name="Muraguchi H."/>
            <person name="Natvig D.O."/>
            <person name="Palmerini H."/>
            <person name="Ramesh M.A."/>
            <person name="Rehmeyer C.J."/>
            <person name="Roe B.A."/>
            <person name="Shenoy N."/>
            <person name="Stanke M."/>
            <person name="Ter-Hovhannisyan V."/>
            <person name="Tunlid A."/>
            <person name="Velagapudi R."/>
            <person name="Vision T.J."/>
            <person name="Zeng Q."/>
            <person name="Zolan M.E."/>
            <person name="Pukkila P.J."/>
        </authorList>
    </citation>
    <scope>NUCLEOTIDE SEQUENCE [LARGE SCALE GENOMIC DNA]</scope>
    <source>
        <strain evidence="4">Okayama-7 / 130 / ATCC MYA-4618 / FGSC 9003</strain>
    </source>
</reference>
<feature type="compositionally biased region" description="Pro residues" evidence="2">
    <location>
        <begin position="1132"/>
        <end position="1144"/>
    </location>
</feature>
<dbReference type="Proteomes" id="UP000001861">
    <property type="component" value="Unassembled WGS sequence"/>
</dbReference>
<dbReference type="GeneID" id="6010354"/>
<keyword evidence="1" id="KW-0175">Coiled coil</keyword>
<dbReference type="EMBL" id="AACS02000010">
    <property type="protein sequence ID" value="EAU87881.1"/>
    <property type="molecule type" value="Genomic_DNA"/>
</dbReference>
<feature type="region of interest" description="Disordered" evidence="2">
    <location>
        <begin position="1621"/>
        <end position="1953"/>
    </location>
</feature>
<evidence type="ECO:0000313" key="3">
    <source>
        <dbReference type="EMBL" id="EAU87881.1"/>
    </source>
</evidence>
<feature type="region of interest" description="Disordered" evidence="2">
    <location>
        <begin position="39"/>
        <end position="553"/>
    </location>
</feature>
<dbReference type="eggNOG" id="ENOG502RW2R">
    <property type="taxonomic scope" value="Eukaryota"/>
</dbReference>
<feature type="compositionally biased region" description="Low complexity" evidence="2">
    <location>
        <begin position="1655"/>
        <end position="1676"/>
    </location>
</feature>
<feature type="region of interest" description="Disordered" evidence="2">
    <location>
        <begin position="1513"/>
        <end position="1547"/>
    </location>
</feature>
<feature type="compositionally biased region" description="Basic and acidic residues" evidence="2">
    <location>
        <begin position="270"/>
        <end position="283"/>
    </location>
</feature>
<feature type="coiled-coil region" evidence="1">
    <location>
        <begin position="915"/>
        <end position="988"/>
    </location>
</feature>
<feature type="compositionally biased region" description="Polar residues" evidence="2">
    <location>
        <begin position="1413"/>
        <end position="1424"/>
    </location>
</feature>